<evidence type="ECO:0000313" key="2">
    <source>
        <dbReference type="Proteomes" id="UP000184363"/>
    </source>
</evidence>
<dbReference type="OrthoDB" id="9767239at2"/>
<keyword evidence="2" id="KW-1185">Reference proteome</keyword>
<gene>
    <name evidence="1" type="ORF">SAMN05443637_13080</name>
</gene>
<organism evidence="1 2">
    <name type="scientific">Pseudonocardia thermophila</name>
    <dbReference type="NCBI Taxonomy" id="1848"/>
    <lineage>
        <taxon>Bacteria</taxon>
        <taxon>Bacillati</taxon>
        <taxon>Actinomycetota</taxon>
        <taxon>Actinomycetes</taxon>
        <taxon>Pseudonocardiales</taxon>
        <taxon>Pseudonocardiaceae</taxon>
        <taxon>Pseudonocardia</taxon>
    </lineage>
</organism>
<dbReference type="RefSeq" id="WP_073460425.1">
    <property type="nucleotide sequence ID" value="NZ_FRAP01000030.1"/>
</dbReference>
<dbReference type="Proteomes" id="UP000184363">
    <property type="component" value="Unassembled WGS sequence"/>
</dbReference>
<proteinExistence type="predicted"/>
<reference evidence="1 2" key="1">
    <citation type="submission" date="2016-11" db="EMBL/GenBank/DDBJ databases">
        <authorList>
            <person name="Jaros S."/>
            <person name="Januszkiewicz K."/>
            <person name="Wedrychowicz H."/>
        </authorList>
    </citation>
    <scope>NUCLEOTIDE SEQUENCE [LARGE SCALE GENOMIC DNA]</scope>
    <source>
        <strain evidence="1 2">DSM 43832</strain>
    </source>
</reference>
<sequence>MNTTTTVAARPVTTDVFDEITGEHIVSVERELHYGDMAGGGVVVHVSCHTPSRWTATVRRI</sequence>
<evidence type="ECO:0000313" key="1">
    <source>
        <dbReference type="EMBL" id="SHL47859.1"/>
    </source>
</evidence>
<dbReference type="EMBL" id="FRAP01000030">
    <property type="protein sequence ID" value="SHL47859.1"/>
    <property type="molecule type" value="Genomic_DNA"/>
</dbReference>
<dbReference type="STRING" id="1848.SAMN05443637_13080"/>
<name>A0A1M7AZL9_PSETH</name>
<dbReference type="AlphaFoldDB" id="A0A1M7AZL9"/>
<protein>
    <submittedName>
        <fullName evidence="1">Uncharacterized protein</fullName>
    </submittedName>
</protein>
<accession>A0A1M7AZL9</accession>